<protein>
    <submittedName>
        <fullName evidence="2">Uncharacterized protein</fullName>
    </submittedName>
</protein>
<evidence type="ECO:0000256" key="1">
    <source>
        <dbReference type="SAM" id="Phobius"/>
    </source>
</evidence>
<keyword evidence="1" id="KW-0812">Transmembrane</keyword>
<reference evidence="2 3" key="1">
    <citation type="journal article" date="2013" name="Environ. Microbiol.">
        <title>Chloride and organic osmolytes: a hybrid strategy to cope with elevated salinities by the moderately halophilic, chloride-dependent bacterium Halobacillus halophilus.</title>
        <authorList>
            <person name="Saum S.H."/>
            <person name="Pfeiffer F."/>
            <person name="Palm P."/>
            <person name="Rampp M."/>
            <person name="Schuster S.C."/>
            <person name="Muller V."/>
            <person name="Oesterhelt D."/>
        </authorList>
    </citation>
    <scope>NUCLEOTIDE SEQUENCE [LARGE SCALE GENOMIC DNA]</scope>
    <source>
        <strain evidence="3">ATCC 35676 / DSM 2266 / JCM 20832 / KCTC 3685 / LMG 17431 / NBRC 102448 / NCIMB 2269</strain>
    </source>
</reference>
<dbReference type="KEGG" id="hhd:HBHAL_3905"/>
<dbReference type="PATRIC" id="fig|866895.3.peg.2931"/>
<keyword evidence="1" id="KW-1133">Transmembrane helix</keyword>
<keyword evidence="3" id="KW-1185">Reference proteome</keyword>
<name>I0JQ27_HALH3</name>
<sequence length="231" mass="25783">MASTLITHVPSTSLHLLAGAFIMFAFFGKKEYSIKQRALVMSLGFIVLIPDVPKFLGTTAFHSLISLPFLSLLLAIFIQKWTKTKYWYSLLATFTTFMGGALLIDWIGNGSRLLSPLSNKNYAFTLLKHELLLILIMTAVLLIVLKTNNKLILTAGLLVTLSFLSLKAYGKLELQSYLRNQVQAAPIEWIDVEPHGILGKEWEFVVMAHDKKIRGTASLLGSDVKITSRLQ</sequence>
<evidence type="ECO:0000313" key="2">
    <source>
        <dbReference type="EMBL" id="CCG46247.1"/>
    </source>
</evidence>
<feature type="transmembrane region" description="Helical" evidence="1">
    <location>
        <begin position="86"/>
        <end position="107"/>
    </location>
</feature>
<dbReference type="eggNOG" id="ENOG5033DYM">
    <property type="taxonomic scope" value="Bacteria"/>
</dbReference>
<evidence type="ECO:0000313" key="3">
    <source>
        <dbReference type="Proteomes" id="UP000007397"/>
    </source>
</evidence>
<keyword evidence="1" id="KW-0472">Membrane</keyword>
<dbReference type="EMBL" id="HE717023">
    <property type="protein sequence ID" value="CCG46247.1"/>
    <property type="molecule type" value="Genomic_DNA"/>
</dbReference>
<feature type="transmembrane region" description="Helical" evidence="1">
    <location>
        <begin position="127"/>
        <end position="145"/>
    </location>
</feature>
<organism evidence="2 3">
    <name type="scientific">Halobacillus halophilus (strain ATCC 35676 / DSM 2266 / JCM 20832 / KCTC 3685 / LMG 17431 / NBRC 102448 / NCIMB 2269)</name>
    <name type="common">Sporosarcina halophila</name>
    <dbReference type="NCBI Taxonomy" id="866895"/>
    <lineage>
        <taxon>Bacteria</taxon>
        <taxon>Bacillati</taxon>
        <taxon>Bacillota</taxon>
        <taxon>Bacilli</taxon>
        <taxon>Bacillales</taxon>
        <taxon>Bacillaceae</taxon>
        <taxon>Halobacillus</taxon>
    </lineage>
</organism>
<accession>I0JQ27</accession>
<proteinExistence type="predicted"/>
<dbReference type="HOGENOM" id="CLU_1198432_0_0_9"/>
<feature type="transmembrane region" description="Helical" evidence="1">
    <location>
        <begin position="61"/>
        <end position="79"/>
    </location>
</feature>
<gene>
    <name evidence="2" type="ordered locus">HBHAL_3905</name>
</gene>
<dbReference type="RefSeq" id="WP_014644136.1">
    <property type="nucleotide sequence ID" value="NC_017668.1"/>
</dbReference>
<dbReference type="AlphaFoldDB" id="I0JQ27"/>
<dbReference type="Proteomes" id="UP000007397">
    <property type="component" value="Chromosome"/>
</dbReference>
<feature type="transmembrane region" description="Helical" evidence="1">
    <location>
        <begin position="6"/>
        <end position="26"/>
    </location>
</feature>